<keyword evidence="2" id="KW-1185">Reference proteome</keyword>
<evidence type="ECO:0000313" key="2">
    <source>
        <dbReference type="Proteomes" id="UP000789920"/>
    </source>
</evidence>
<feature type="non-terminal residue" evidence="1">
    <location>
        <position position="98"/>
    </location>
</feature>
<proteinExistence type="predicted"/>
<dbReference type="EMBL" id="CAJVQC010082052">
    <property type="protein sequence ID" value="CAG8819246.1"/>
    <property type="molecule type" value="Genomic_DNA"/>
</dbReference>
<gene>
    <name evidence="1" type="ORF">RPERSI_LOCUS25092</name>
</gene>
<reference evidence="1" key="1">
    <citation type="submission" date="2021-06" db="EMBL/GenBank/DDBJ databases">
        <authorList>
            <person name="Kallberg Y."/>
            <person name="Tangrot J."/>
            <person name="Rosling A."/>
        </authorList>
    </citation>
    <scope>NUCLEOTIDE SEQUENCE</scope>
    <source>
        <strain evidence="1">MA461A</strain>
    </source>
</reference>
<name>A0ACA9S0Q4_9GLOM</name>
<evidence type="ECO:0000313" key="1">
    <source>
        <dbReference type="EMBL" id="CAG8819246.1"/>
    </source>
</evidence>
<comment type="caution">
    <text evidence="1">The sequence shown here is derived from an EMBL/GenBank/DDBJ whole genome shotgun (WGS) entry which is preliminary data.</text>
</comment>
<dbReference type="Proteomes" id="UP000789920">
    <property type="component" value="Unassembled WGS sequence"/>
</dbReference>
<protein>
    <submittedName>
        <fullName evidence="1">12812_t:CDS:1</fullName>
    </submittedName>
</protein>
<sequence length="98" mass="11455">QMLQRSYILPVAGTIPQSTFRNLSRRLFKTILWTLVLGYFSFSVILSSIHLFEHLRGKSRKALQPINRMYNGIFPFYFRAELTPEEDDITVTTLVTKD</sequence>
<feature type="non-terminal residue" evidence="1">
    <location>
        <position position="1"/>
    </location>
</feature>
<accession>A0ACA9S0Q4</accession>
<organism evidence="1 2">
    <name type="scientific">Racocetra persica</name>
    <dbReference type="NCBI Taxonomy" id="160502"/>
    <lineage>
        <taxon>Eukaryota</taxon>
        <taxon>Fungi</taxon>
        <taxon>Fungi incertae sedis</taxon>
        <taxon>Mucoromycota</taxon>
        <taxon>Glomeromycotina</taxon>
        <taxon>Glomeromycetes</taxon>
        <taxon>Diversisporales</taxon>
        <taxon>Gigasporaceae</taxon>
        <taxon>Racocetra</taxon>
    </lineage>
</organism>